<gene>
    <name evidence="1" type="ORF">V1517DRAFT_330146</name>
</gene>
<dbReference type="Proteomes" id="UP001489719">
    <property type="component" value="Unassembled WGS sequence"/>
</dbReference>
<sequence length="537" mass="62031">MRAYGTRSRMSTRRVIEDREREEWDLAYEGPAQEEYKKVARDDMIAEVITEGDVVCFEEEPISDDQLLPESEEFSGEEAEEDRECNDSIHEEQAHMGDIEEECEQDNDEEDEGYEHEEEGDESEEASEQEDDDLEEDEMDPQVAEELDSFARSFKDVANRFRLVSKIGEGTFSSVYMAEDMEYDVFDNSWDLDRSPEGKRRLAAADTYPPIAKRQKMSMVPRRKKFVAIKRIYVTSSPQRILNELVLLHTLSKCDSIAPLITAFRSQDQVVAILPYYKHADYRAFYRQLPLREFKYYMKSLITALEHVHRHGILHRDVKPTNFLYDPAKRRGVLVDFGLAERESLDSSYCTCRDYGENDHIRQFTDRQPIGGYLKNDTRPGRRANRAGTRGFRAPEVLLKCLNQTTKIDMWSAGVILLSFMSNRFPFFNSADDIDAMIEIATIFGKPKISACARLHGSIFDTNIPTVPDRGFKLEQIVEWALSGVDGDDESQATTRSLDEEPNRGLAFDLLKKCLEVDFRKRISAKEALRHQFLEEI</sequence>
<evidence type="ECO:0000313" key="2">
    <source>
        <dbReference type="Proteomes" id="UP001489719"/>
    </source>
</evidence>
<dbReference type="EMBL" id="MU970141">
    <property type="protein sequence ID" value="KAK9320170.1"/>
    <property type="molecule type" value="Genomic_DNA"/>
</dbReference>
<name>A0ACC3TGT5_9ASCO</name>
<accession>A0ACC3TGT5</accession>
<organism evidence="1 2">
    <name type="scientific">Lipomyces orientalis</name>
    <dbReference type="NCBI Taxonomy" id="1233043"/>
    <lineage>
        <taxon>Eukaryota</taxon>
        <taxon>Fungi</taxon>
        <taxon>Dikarya</taxon>
        <taxon>Ascomycota</taxon>
        <taxon>Saccharomycotina</taxon>
        <taxon>Lipomycetes</taxon>
        <taxon>Lipomycetales</taxon>
        <taxon>Lipomycetaceae</taxon>
        <taxon>Lipomyces</taxon>
    </lineage>
</organism>
<reference evidence="2" key="1">
    <citation type="journal article" date="2024" name="Front. Bioeng. Biotechnol.">
        <title>Genome-scale model development and genomic sequencing of the oleaginous clade Lipomyces.</title>
        <authorList>
            <person name="Czajka J.J."/>
            <person name="Han Y."/>
            <person name="Kim J."/>
            <person name="Mondo S.J."/>
            <person name="Hofstad B.A."/>
            <person name="Robles A."/>
            <person name="Haridas S."/>
            <person name="Riley R."/>
            <person name="LaButti K."/>
            <person name="Pangilinan J."/>
            <person name="Andreopoulos W."/>
            <person name="Lipzen A."/>
            <person name="Yan J."/>
            <person name="Wang M."/>
            <person name="Ng V."/>
            <person name="Grigoriev I.V."/>
            <person name="Spatafora J.W."/>
            <person name="Magnuson J.K."/>
            <person name="Baker S.E."/>
            <person name="Pomraning K.R."/>
        </authorList>
    </citation>
    <scope>NUCLEOTIDE SEQUENCE [LARGE SCALE GENOMIC DNA]</scope>
    <source>
        <strain evidence="2">CBS 10300</strain>
    </source>
</reference>
<evidence type="ECO:0000313" key="1">
    <source>
        <dbReference type="EMBL" id="KAK9320170.1"/>
    </source>
</evidence>
<protein>
    <submittedName>
        <fullName evidence="1">Kinase-like domain-containing protein</fullName>
    </submittedName>
</protein>
<keyword evidence="2" id="KW-1185">Reference proteome</keyword>
<comment type="caution">
    <text evidence="1">The sequence shown here is derived from an EMBL/GenBank/DDBJ whole genome shotgun (WGS) entry which is preliminary data.</text>
</comment>
<proteinExistence type="predicted"/>